<dbReference type="PROSITE" id="PS51462">
    <property type="entry name" value="NUDIX"/>
    <property type="match status" value="1"/>
</dbReference>
<dbReference type="InterPro" id="IPR015797">
    <property type="entry name" value="NUDIX_hydrolase-like_dom_sf"/>
</dbReference>
<evidence type="ECO:0000256" key="1">
    <source>
        <dbReference type="ARBA" id="ARBA00001936"/>
    </source>
</evidence>
<comment type="cofactor">
    <cofactor evidence="1">
        <name>Mn(2+)</name>
        <dbReference type="ChEBI" id="CHEBI:29035"/>
    </cofactor>
</comment>
<dbReference type="CDD" id="cd03426">
    <property type="entry name" value="NUDIX_CoAse_Nudt7"/>
    <property type="match status" value="1"/>
</dbReference>
<dbReference type="Pfam" id="PF00293">
    <property type="entry name" value="NUDIX"/>
    <property type="match status" value="1"/>
</dbReference>
<dbReference type="GO" id="GO:0010945">
    <property type="term" value="F:coenzyme A diphosphatase activity"/>
    <property type="evidence" value="ECO:0007669"/>
    <property type="project" value="InterPro"/>
</dbReference>
<dbReference type="AlphaFoldDB" id="A0A9X2PCZ9"/>
<reference evidence="9" key="1">
    <citation type="submission" date="2022-08" db="EMBL/GenBank/DDBJ databases">
        <authorList>
            <person name="Li F."/>
        </authorList>
    </citation>
    <scope>NUCLEOTIDE SEQUENCE</scope>
    <source>
        <strain evidence="9">MQZ15Z-1</strain>
    </source>
</reference>
<evidence type="ECO:0000256" key="5">
    <source>
        <dbReference type="ARBA" id="ARBA00022842"/>
    </source>
</evidence>
<protein>
    <submittedName>
        <fullName evidence="9">CoA pyrophosphatase</fullName>
    </submittedName>
</protein>
<dbReference type="SUPFAM" id="SSF55811">
    <property type="entry name" value="Nudix"/>
    <property type="match status" value="1"/>
</dbReference>
<evidence type="ECO:0000256" key="3">
    <source>
        <dbReference type="ARBA" id="ARBA00022723"/>
    </source>
</evidence>
<evidence type="ECO:0000256" key="6">
    <source>
        <dbReference type="ARBA" id="ARBA00023211"/>
    </source>
</evidence>
<evidence type="ECO:0000259" key="8">
    <source>
        <dbReference type="PROSITE" id="PS51462"/>
    </source>
</evidence>
<dbReference type="GO" id="GO:0046872">
    <property type="term" value="F:metal ion binding"/>
    <property type="evidence" value="ECO:0007669"/>
    <property type="project" value="UniProtKB-KW"/>
</dbReference>
<evidence type="ECO:0000256" key="4">
    <source>
        <dbReference type="ARBA" id="ARBA00022801"/>
    </source>
</evidence>
<keyword evidence="5" id="KW-0460">Magnesium</keyword>
<evidence type="ECO:0000313" key="10">
    <source>
        <dbReference type="Proteomes" id="UP001151088"/>
    </source>
</evidence>
<dbReference type="PANTHER" id="PTHR12992:SF11">
    <property type="entry name" value="MITOCHONDRIAL COENZYME A DIPHOSPHATASE NUDT8"/>
    <property type="match status" value="1"/>
</dbReference>
<dbReference type="Proteomes" id="UP001151088">
    <property type="component" value="Unassembled WGS sequence"/>
</dbReference>
<dbReference type="Gene3D" id="3.90.79.10">
    <property type="entry name" value="Nucleoside Triphosphate Pyrophosphohydrolase"/>
    <property type="match status" value="1"/>
</dbReference>
<evidence type="ECO:0000256" key="2">
    <source>
        <dbReference type="ARBA" id="ARBA00001946"/>
    </source>
</evidence>
<keyword evidence="3" id="KW-0479">Metal-binding</keyword>
<keyword evidence="6" id="KW-0464">Manganese</keyword>
<dbReference type="InterPro" id="IPR000086">
    <property type="entry name" value="NUDIX_hydrolase_dom"/>
</dbReference>
<evidence type="ECO:0000313" key="9">
    <source>
        <dbReference type="EMBL" id="MCS0493848.1"/>
    </source>
</evidence>
<proteinExistence type="predicted"/>
<comment type="caution">
    <text evidence="9">The sequence shown here is derived from an EMBL/GenBank/DDBJ whole genome shotgun (WGS) entry which is preliminary data.</text>
</comment>
<organism evidence="9 10">
    <name type="scientific">Ancylobacter mangrovi</name>
    <dbReference type="NCBI Taxonomy" id="2972472"/>
    <lineage>
        <taxon>Bacteria</taxon>
        <taxon>Pseudomonadati</taxon>
        <taxon>Pseudomonadota</taxon>
        <taxon>Alphaproteobacteria</taxon>
        <taxon>Hyphomicrobiales</taxon>
        <taxon>Xanthobacteraceae</taxon>
        <taxon>Ancylobacter</taxon>
    </lineage>
</organism>
<name>A0A9X2PCZ9_9HYPH</name>
<comment type="cofactor">
    <cofactor evidence="2">
        <name>Mg(2+)</name>
        <dbReference type="ChEBI" id="CHEBI:18420"/>
    </cofactor>
</comment>
<gene>
    <name evidence="9" type="ORF">NVS89_01970</name>
</gene>
<dbReference type="EMBL" id="JANTHZ010000001">
    <property type="protein sequence ID" value="MCS0493848.1"/>
    <property type="molecule type" value="Genomic_DNA"/>
</dbReference>
<accession>A0A9X2PCZ9</accession>
<keyword evidence="4" id="KW-0378">Hydrolase</keyword>
<dbReference type="PANTHER" id="PTHR12992">
    <property type="entry name" value="NUDIX HYDROLASE"/>
    <property type="match status" value="1"/>
</dbReference>
<dbReference type="NCBIfam" id="NF007980">
    <property type="entry name" value="PRK10707.1"/>
    <property type="match status" value="1"/>
</dbReference>
<evidence type="ECO:0000256" key="7">
    <source>
        <dbReference type="SAM" id="MobiDB-lite"/>
    </source>
</evidence>
<feature type="region of interest" description="Disordered" evidence="7">
    <location>
        <begin position="1"/>
        <end position="23"/>
    </location>
</feature>
<keyword evidence="10" id="KW-1185">Reference proteome</keyword>
<feature type="domain" description="Nudix hydrolase" evidence="8">
    <location>
        <begin position="70"/>
        <end position="202"/>
    </location>
</feature>
<sequence length="231" mass="25505">MSEGTRLGAGMPEPPDDIVAATPDAPLPLADFLARARTRLLPEPDLDGDPARGDHELTPHFRALLDTIPMRAAAVLIPVVARRQPSILLTLRSAHLNNHPGQIAFPGGRIDPQDAGPLDAALREAEEEVGLARDRVTPLGYLDPYLTRTGFRIVPVVGVVRPDFGLTLNPDEVDEAFEVPLDFLMSPDNHQRETRESQGLLRTFHAMTYDRRRIWGVTAGILRSLYERVYG</sequence>
<dbReference type="InterPro" id="IPR045121">
    <property type="entry name" value="CoAse"/>
</dbReference>